<comment type="caution">
    <text evidence="1">The sequence shown here is derived from an EMBL/GenBank/DDBJ whole genome shotgun (WGS) entry which is preliminary data.</text>
</comment>
<gene>
    <name evidence="1" type="ORF">GGR46_000665</name>
</gene>
<organism evidence="1 2">
    <name type="scientific">Sphingomonas kyeonggiensis</name>
    <dbReference type="NCBI Taxonomy" id="1268553"/>
    <lineage>
        <taxon>Bacteria</taxon>
        <taxon>Pseudomonadati</taxon>
        <taxon>Pseudomonadota</taxon>
        <taxon>Alphaproteobacteria</taxon>
        <taxon>Sphingomonadales</taxon>
        <taxon>Sphingomonadaceae</taxon>
        <taxon>Sphingomonas</taxon>
    </lineage>
</organism>
<keyword evidence="2" id="KW-1185">Reference proteome</keyword>
<name>A0A7W6NV68_9SPHN</name>
<evidence type="ECO:0000313" key="1">
    <source>
        <dbReference type="EMBL" id="MBB4097132.1"/>
    </source>
</evidence>
<sequence length="39" mass="3997">MGAPNAAGSARKIAPDSIRPLPGLSCFRITLDDCTVIPA</sequence>
<reference evidence="1 2" key="1">
    <citation type="submission" date="2020-08" db="EMBL/GenBank/DDBJ databases">
        <title>Genomic Encyclopedia of Type Strains, Phase IV (KMG-IV): sequencing the most valuable type-strain genomes for metagenomic binning, comparative biology and taxonomic classification.</title>
        <authorList>
            <person name="Goeker M."/>
        </authorList>
    </citation>
    <scope>NUCLEOTIDE SEQUENCE [LARGE SCALE GENOMIC DNA]</scope>
    <source>
        <strain evidence="1 2">DSM 101806</strain>
    </source>
</reference>
<accession>A0A7W6NV68</accession>
<evidence type="ECO:0000313" key="2">
    <source>
        <dbReference type="Proteomes" id="UP000557392"/>
    </source>
</evidence>
<protein>
    <submittedName>
        <fullName evidence="1">Uncharacterized protein</fullName>
    </submittedName>
</protein>
<dbReference type="AlphaFoldDB" id="A0A7W6NV68"/>
<proteinExistence type="predicted"/>
<dbReference type="EMBL" id="JACIEH010000001">
    <property type="protein sequence ID" value="MBB4097132.1"/>
    <property type="molecule type" value="Genomic_DNA"/>
</dbReference>
<dbReference type="Proteomes" id="UP000557392">
    <property type="component" value="Unassembled WGS sequence"/>
</dbReference>